<evidence type="ECO:0000256" key="1">
    <source>
        <dbReference type="SAM" id="MobiDB-lite"/>
    </source>
</evidence>
<feature type="region of interest" description="Disordered" evidence="1">
    <location>
        <begin position="17"/>
        <end position="40"/>
    </location>
</feature>
<organism evidence="2 3">
    <name type="scientific">Trifolium medium</name>
    <dbReference type="NCBI Taxonomy" id="97028"/>
    <lineage>
        <taxon>Eukaryota</taxon>
        <taxon>Viridiplantae</taxon>
        <taxon>Streptophyta</taxon>
        <taxon>Embryophyta</taxon>
        <taxon>Tracheophyta</taxon>
        <taxon>Spermatophyta</taxon>
        <taxon>Magnoliopsida</taxon>
        <taxon>eudicotyledons</taxon>
        <taxon>Gunneridae</taxon>
        <taxon>Pentapetalae</taxon>
        <taxon>rosids</taxon>
        <taxon>fabids</taxon>
        <taxon>Fabales</taxon>
        <taxon>Fabaceae</taxon>
        <taxon>Papilionoideae</taxon>
        <taxon>50 kb inversion clade</taxon>
        <taxon>NPAAA clade</taxon>
        <taxon>Hologalegina</taxon>
        <taxon>IRL clade</taxon>
        <taxon>Trifolieae</taxon>
        <taxon>Trifolium</taxon>
    </lineage>
</organism>
<evidence type="ECO:0000313" key="3">
    <source>
        <dbReference type="Proteomes" id="UP000265520"/>
    </source>
</evidence>
<dbReference type="Proteomes" id="UP000265520">
    <property type="component" value="Unassembled WGS sequence"/>
</dbReference>
<dbReference type="AlphaFoldDB" id="A0A392RAW9"/>
<keyword evidence="3" id="KW-1185">Reference proteome</keyword>
<comment type="caution">
    <text evidence="2">The sequence shown here is derived from an EMBL/GenBank/DDBJ whole genome shotgun (WGS) entry which is preliminary data.</text>
</comment>
<protein>
    <submittedName>
        <fullName evidence="2">Uncharacterized protein</fullName>
    </submittedName>
</protein>
<accession>A0A392RAW9</accession>
<evidence type="ECO:0000313" key="2">
    <source>
        <dbReference type="EMBL" id="MCI33753.1"/>
    </source>
</evidence>
<proteinExistence type="predicted"/>
<name>A0A392RAW9_9FABA</name>
<feature type="non-terminal residue" evidence="2">
    <location>
        <position position="1"/>
    </location>
</feature>
<reference evidence="2 3" key="1">
    <citation type="journal article" date="2018" name="Front. Plant Sci.">
        <title>Red Clover (Trifolium pratense) and Zigzag Clover (T. medium) - A Picture of Genomic Similarities and Differences.</title>
        <authorList>
            <person name="Dluhosova J."/>
            <person name="Istvanek J."/>
            <person name="Nedelnik J."/>
            <person name="Repkova J."/>
        </authorList>
    </citation>
    <scope>NUCLEOTIDE SEQUENCE [LARGE SCALE GENOMIC DNA]</scope>
    <source>
        <strain evidence="3">cv. 10/8</strain>
        <tissue evidence="2">Leaf</tissue>
    </source>
</reference>
<sequence>KVDGQITIVEQTIDPSEGVVPAGMSMPKSVQRAEIQERVE</sequence>
<dbReference type="EMBL" id="LXQA010207146">
    <property type="protein sequence ID" value="MCI33753.1"/>
    <property type="molecule type" value="Genomic_DNA"/>
</dbReference>